<dbReference type="Proteomes" id="UP000587477">
    <property type="component" value="Chromosome"/>
</dbReference>
<dbReference type="RefSeq" id="WP_063636838.1">
    <property type="nucleotide sequence ID" value="NZ_BDDG01000003.1"/>
</dbReference>
<accession>A0A411A513</accession>
<dbReference type="AlphaFoldDB" id="A0A411A513"/>
<reference evidence="3" key="1">
    <citation type="submission" date="2020-10" db="EMBL/GenBank/DDBJ databases">
        <title>Complete genome sequence of Bacillus velezensis NST6.</title>
        <authorList>
            <person name="Choi J."/>
        </authorList>
    </citation>
    <scope>NUCLEOTIDE SEQUENCE [LARGE SCALE GENOMIC DNA]</scope>
    <source>
        <strain evidence="3">NST6</strain>
    </source>
</reference>
<gene>
    <name evidence="2" type="ORF">BACVE_000398</name>
</gene>
<evidence type="ECO:0000256" key="1">
    <source>
        <dbReference type="SAM" id="MobiDB-lite"/>
    </source>
</evidence>
<sequence length="120" mass="13558">MIEFTRPSPMKKTCTMHPGKESVRSVSFTDFNGNSVTVTLCQMCLAELKMKAAAEYRSMTEERAKQNRFKIGDHVYLEHLGIVSEIKNMEGVQVANRTDADGVRKATPKEIAEYKKQGKQ</sequence>
<dbReference type="EMBL" id="CP063687">
    <property type="protein sequence ID" value="QOY25470.1"/>
    <property type="molecule type" value="Genomic_DNA"/>
</dbReference>
<proteinExistence type="predicted"/>
<organism evidence="2 3">
    <name type="scientific">Bacillus velezensis</name>
    <dbReference type="NCBI Taxonomy" id="492670"/>
    <lineage>
        <taxon>Bacteria</taxon>
        <taxon>Bacillati</taxon>
        <taxon>Bacillota</taxon>
        <taxon>Bacilli</taxon>
        <taxon>Bacillales</taxon>
        <taxon>Bacillaceae</taxon>
        <taxon>Bacillus</taxon>
        <taxon>Bacillus amyloliquefaciens group</taxon>
    </lineage>
</organism>
<protein>
    <submittedName>
        <fullName evidence="2">Uncharacterized protein</fullName>
    </submittedName>
</protein>
<evidence type="ECO:0000313" key="2">
    <source>
        <dbReference type="EMBL" id="QOY25470.1"/>
    </source>
</evidence>
<name>A0A411A513_BACVE</name>
<evidence type="ECO:0000313" key="3">
    <source>
        <dbReference type="Proteomes" id="UP000587477"/>
    </source>
</evidence>
<feature type="region of interest" description="Disordered" evidence="1">
    <location>
        <begin position="99"/>
        <end position="120"/>
    </location>
</feature>